<accession>A0A8T1WBY2</accession>
<reference evidence="1" key="1">
    <citation type="submission" date="2021-02" db="EMBL/GenBank/DDBJ databases">
        <authorList>
            <person name="Palmer J.M."/>
        </authorList>
    </citation>
    <scope>NUCLEOTIDE SEQUENCE</scope>
    <source>
        <strain evidence="1">SCRP734</strain>
    </source>
</reference>
<dbReference type="EMBL" id="JAGDFM010000041">
    <property type="protein sequence ID" value="KAG7389690.1"/>
    <property type="molecule type" value="Genomic_DNA"/>
</dbReference>
<gene>
    <name evidence="1" type="ORF">PHYPSEUDO_009851</name>
</gene>
<organism evidence="1 2">
    <name type="scientific">Phytophthora pseudosyringae</name>
    <dbReference type="NCBI Taxonomy" id="221518"/>
    <lineage>
        <taxon>Eukaryota</taxon>
        <taxon>Sar</taxon>
        <taxon>Stramenopiles</taxon>
        <taxon>Oomycota</taxon>
        <taxon>Peronosporomycetes</taxon>
        <taxon>Peronosporales</taxon>
        <taxon>Peronosporaceae</taxon>
        <taxon>Phytophthora</taxon>
    </lineage>
</organism>
<dbReference type="Proteomes" id="UP000694044">
    <property type="component" value="Unassembled WGS sequence"/>
</dbReference>
<protein>
    <submittedName>
        <fullName evidence="1">Uncharacterized protein</fullName>
    </submittedName>
</protein>
<name>A0A8T1WBY2_9STRA</name>
<sequence length="139" mass="16186">MLFLEHTMSRHLMDREAAISDGASFQGRGPNLQVTATLAARQNSRNRKDGNGREYNILNSITTWCSWEQHRHVAYLAFQDLVKRLETHRREKVEKAPELYQVAGAAERELCWRQPLGLKTRRRSSCLWFFSGVREKKLA</sequence>
<comment type="caution">
    <text evidence="1">The sequence shown here is derived from an EMBL/GenBank/DDBJ whole genome shotgun (WGS) entry which is preliminary data.</text>
</comment>
<keyword evidence="2" id="KW-1185">Reference proteome</keyword>
<evidence type="ECO:0000313" key="2">
    <source>
        <dbReference type="Proteomes" id="UP000694044"/>
    </source>
</evidence>
<evidence type="ECO:0000313" key="1">
    <source>
        <dbReference type="EMBL" id="KAG7389690.1"/>
    </source>
</evidence>
<dbReference type="AlphaFoldDB" id="A0A8T1WBY2"/>
<proteinExistence type="predicted"/>